<dbReference type="InterPro" id="IPR020903">
    <property type="entry name" value="ENaC_CS"/>
</dbReference>
<keyword evidence="8 13" id="KW-0406">Ion transport</keyword>
<keyword evidence="5 13" id="KW-0812">Transmembrane</keyword>
<keyword evidence="9 14" id="KW-0472">Membrane</keyword>
<dbReference type="GO" id="GO:0005886">
    <property type="term" value="C:plasma membrane"/>
    <property type="evidence" value="ECO:0007669"/>
    <property type="project" value="TreeGrafter"/>
</dbReference>
<keyword evidence="3 13" id="KW-0813">Transport</keyword>
<evidence type="ECO:0000256" key="3">
    <source>
        <dbReference type="ARBA" id="ARBA00022448"/>
    </source>
</evidence>
<keyword evidence="12 13" id="KW-0407">Ion channel</keyword>
<evidence type="ECO:0000256" key="9">
    <source>
        <dbReference type="ARBA" id="ARBA00023136"/>
    </source>
</evidence>
<evidence type="ECO:0000256" key="1">
    <source>
        <dbReference type="ARBA" id="ARBA00004141"/>
    </source>
</evidence>
<dbReference type="PROSITE" id="PS01206">
    <property type="entry name" value="ASC"/>
    <property type="match status" value="1"/>
</dbReference>
<sequence>MSNRKFWHNSYFTYSDESSISKDNNQFFSENEYWGNFRYGEYFSEQNQPDGSSASTQCELITENEEDEFENRRPIRRTQPPGDSNYDVKQHIVEFCYKTSAHGIPMIGQAPNRYYRIIWTALFICCVSMLFQNAKSVLNKYNRNEKIVDVQLKFDSAPFPAITLCNLNPYKASKATGVRLIRKTLEAFDAAMHKAGASDQLRSRRIREIVNSAVQQADYTSVKKFTENVVSNFENISDKDFNEAMGFEGMTDEVAIVTKAKENILFVMTALPVEERLRISTQKHEIIQKCSFNGKACDIENDFLTHLDPIFGSCFTFNHDTSKSLSSVKAGPMYGLRMLVYCDAAEYMPTTEATGVRLTIHDKEDFPFPDTFGYSAPTGFVSSFGLKLRKMSRLPAPYGDCVWDGKNYSSYIYQEHEYSVEGCFRSCFQQRVLRECRCGDPRFPVPQGQTHCHVAYSPARWPSSSLQIQLGSCNATPAECAQHYRENGAMIEVFYEQLNFEVLTESEAYGFVNLLADFGGQLGLWCGISFLTCCEFIFLFFETVIIYLKSKYQKTRKNPTAL</sequence>
<dbReference type="AlphaFoldDB" id="A0AAD4RCF4"/>
<keyword evidence="7" id="KW-0915">Sodium</keyword>
<evidence type="ECO:0000256" key="12">
    <source>
        <dbReference type="ARBA" id="ARBA00023303"/>
    </source>
</evidence>
<accession>A0AAD4RCF4</accession>
<evidence type="ECO:0000313" key="16">
    <source>
        <dbReference type="Proteomes" id="UP001201812"/>
    </source>
</evidence>
<keyword evidence="16" id="KW-1185">Reference proteome</keyword>
<evidence type="ECO:0000256" key="2">
    <source>
        <dbReference type="ARBA" id="ARBA00007193"/>
    </source>
</evidence>
<dbReference type="Gene3D" id="2.60.470.10">
    <property type="entry name" value="Acid-sensing ion channels like domains"/>
    <property type="match status" value="1"/>
</dbReference>
<evidence type="ECO:0000256" key="13">
    <source>
        <dbReference type="RuleBase" id="RU000679"/>
    </source>
</evidence>
<evidence type="ECO:0000256" key="6">
    <source>
        <dbReference type="ARBA" id="ARBA00022989"/>
    </source>
</evidence>
<reference evidence="15" key="1">
    <citation type="submission" date="2022-01" db="EMBL/GenBank/DDBJ databases">
        <title>Genome Sequence Resource for Two Populations of Ditylenchus destructor, the Migratory Endoparasitic Phytonematode.</title>
        <authorList>
            <person name="Zhang H."/>
            <person name="Lin R."/>
            <person name="Xie B."/>
        </authorList>
    </citation>
    <scope>NUCLEOTIDE SEQUENCE</scope>
    <source>
        <strain evidence="15">BazhouSP</strain>
    </source>
</reference>
<dbReference type="Proteomes" id="UP001201812">
    <property type="component" value="Unassembled WGS sequence"/>
</dbReference>
<dbReference type="Pfam" id="PF00858">
    <property type="entry name" value="ASC"/>
    <property type="match status" value="1"/>
</dbReference>
<keyword evidence="10" id="KW-0325">Glycoprotein</keyword>
<keyword evidence="6 14" id="KW-1133">Transmembrane helix</keyword>
<keyword evidence="4 13" id="KW-0894">Sodium channel</keyword>
<dbReference type="PANTHER" id="PTHR11690">
    <property type="entry name" value="AMILORIDE-SENSITIVE SODIUM CHANNEL-RELATED"/>
    <property type="match status" value="1"/>
</dbReference>
<evidence type="ECO:0000256" key="4">
    <source>
        <dbReference type="ARBA" id="ARBA00022461"/>
    </source>
</evidence>
<dbReference type="EMBL" id="JAKKPZ010000002">
    <property type="protein sequence ID" value="KAI1725988.1"/>
    <property type="molecule type" value="Genomic_DNA"/>
</dbReference>
<gene>
    <name evidence="15" type="ORF">DdX_02680</name>
</gene>
<dbReference type="PANTHER" id="PTHR11690:SF275">
    <property type="entry name" value="DEGENERIN MEC-4"/>
    <property type="match status" value="1"/>
</dbReference>
<comment type="caution">
    <text evidence="15">The sequence shown here is derived from an EMBL/GenBank/DDBJ whole genome shotgun (WGS) entry which is preliminary data.</text>
</comment>
<evidence type="ECO:0000256" key="14">
    <source>
        <dbReference type="SAM" id="Phobius"/>
    </source>
</evidence>
<name>A0AAD4RCF4_9BILA</name>
<evidence type="ECO:0000313" key="15">
    <source>
        <dbReference type="EMBL" id="KAI1725988.1"/>
    </source>
</evidence>
<organism evidence="15 16">
    <name type="scientific">Ditylenchus destructor</name>
    <dbReference type="NCBI Taxonomy" id="166010"/>
    <lineage>
        <taxon>Eukaryota</taxon>
        <taxon>Metazoa</taxon>
        <taxon>Ecdysozoa</taxon>
        <taxon>Nematoda</taxon>
        <taxon>Chromadorea</taxon>
        <taxon>Rhabditida</taxon>
        <taxon>Tylenchina</taxon>
        <taxon>Tylenchomorpha</taxon>
        <taxon>Sphaerularioidea</taxon>
        <taxon>Anguinidae</taxon>
        <taxon>Anguininae</taxon>
        <taxon>Ditylenchus</taxon>
    </lineage>
</organism>
<dbReference type="Gene3D" id="1.10.287.770">
    <property type="entry name" value="YojJ-like"/>
    <property type="match status" value="1"/>
</dbReference>
<evidence type="ECO:0000256" key="11">
    <source>
        <dbReference type="ARBA" id="ARBA00023201"/>
    </source>
</evidence>
<feature type="transmembrane region" description="Helical" evidence="14">
    <location>
        <begin position="522"/>
        <end position="548"/>
    </location>
</feature>
<comment type="subcellular location">
    <subcellularLocation>
        <location evidence="1">Membrane</location>
        <topology evidence="1">Multi-pass membrane protein</topology>
    </subcellularLocation>
</comment>
<keyword evidence="11 13" id="KW-0739">Sodium transport</keyword>
<evidence type="ECO:0000256" key="5">
    <source>
        <dbReference type="ARBA" id="ARBA00022692"/>
    </source>
</evidence>
<comment type="similarity">
    <text evidence="2 13">Belongs to the amiloride-sensitive sodium channel (TC 1.A.6) family.</text>
</comment>
<protein>
    <submittedName>
        <fullName evidence="15">Amiloride-sensitive sodium channel domain-containing protein</fullName>
    </submittedName>
</protein>
<dbReference type="PRINTS" id="PR01078">
    <property type="entry name" value="AMINACHANNEL"/>
</dbReference>
<evidence type="ECO:0000256" key="7">
    <source>
        <dbReference type="ARBA" id="ARBA00023053"/>
    </source>
</evidence>
<dbReference type="GO" id="GO:0015280">
    <property type="term" value="F:ligand-gated sodium channel activity"/>
    <property type="evidence" value="ECO:0007669"/>
    <property type="project" value="TreeGrafter"/>
</dbReference>
<evidence type="ECO:0000256" key="10">
    <source>
        <dbReference type="ARBA" id="ARBA00023180"/>
    </source>
</evidence>
<dbReference type="InterPro" id="IPR001873">
    <property type="entry name" value="ENaC"/>
</dbReference>
<dbReference type="FunFam" id="1.10.287.770:FF:000001">
    <property type="entry name" value="Acid-sensing ion channel subunit 1"/>
    <property type="match status" value="1"/>
</dbReference>
<proteinExistence type="inferred from homology"/>
<evidence type="ECO:0000256" key="8">
    <source>
        <dbReference type="ARBA" id="ARBA00023065"/>
    </source>
</evidence>